<name>A0AAT9J7Z5_9VIRU</name>
<dbReference type="EMBL" id="BK068088">
    <property type="protein sequence ID" value="DBA54882.1"/>
    <property type="molecule type" value="Genomic_DNA"/>
</dbReference>
<sequence>MELWLIIRYLHFDAVALMAYNKVLPAQKHCLPLQC</sequence>
<accession>A0AAT9J7Z5</accession>
<evidence type="ECO:0000313" key="1">
    <source>
        <dbReference type="EMBL" id="DBA54882.1"/>
    </source>
</evidence>
<reference evidence="1" key="2">
    <citation type="submission" date="2024-05" db="EMBL/GenBank/DDBJ databases">
        <authorList>
            <person name="Matrishin C.B."/>
            <person name="Kauffman K.M."/>
        </authorList>
    </citation>
    <scope>NUCLEOTIDE SEQUENCE</scope>
</reference>
<organism evidence="1">
    <name type="scientific">Porphyromonas phage phage005a_ATCC49417</name>
    <dbReference type="NCBI Taxonomy" id="3154097"/>
    <lineage>
        <taxon>Viruses</taxon>
    </lineage>
</organism>
<proteinExistence type="predicted"/>
<reference evidence="1" key="1">
    <citation type="journal article" date="2023" name="Microbiome">
        <title>Phages are unrecognized players in the ecology of the oral pathogen Porphyromonas gingivalis.</title>
        <authorList>
            <person name="Matrishin C.B."/>
            <person name="Haase E.M."/>
            <person name="Dewhirst F.E."/>
            <person name="Mark Welch J.L."/>
            <person name="Miranda-Sanchez F."/>
            <person name="Chen T."/>
            <person name="MacFarland D.C."/>
            <person name="Kauffman K.M."/>
        </authorList>
    </citation>
    <scope>NUCLEOTIDE SEQUENCE</scope>
</reference>
<protein>
    <submittedName>
        <fullName evidence="1">Uncharacterized protein</fullName>
    </submittedName>
</protein>